<organism evidence="1 2">
    <name type="scientific">Clostridium polyendosporum</name>
    <dbReference type="NCBI Taxonomy" id="69208"/>
    <lineage>
        <taxon>Bacteria</taxon>
        <taxon>Bacillati</taxon>
        <taxon>Bacillota</taxon>
        <taxon>Clostridia</taxon>
        <taxon>Eubacteriales</taxon>
        <taxon>Clostridiaceae</taxon>
        <taxon>Clostridium</taxon>
    </lineage>
</organism>
<dbReference type="AlphaFoldDB" id="A0A919RZ39"/>
<name>A0A919RZ39_9CLOT</name>
<keyword evidence="2" id="KW-1185">Reference proteome</keyword>
<sequence>MINDRITVSSDTSQTFDKMQIALAIRNSTYEDSLSCSLLENGVLKNCEGCTLNYFCKRIDEAAEDYLDQTTTVLNTFSF</sequence>
<dbReference type="EMBL" id="BOPZ01000006">
    <property type="protein sequence ID" value="GIM28429.1"/>
    <property type="molecule type" value="Genomic_DNA"/>
</dbReference>
<evidence type="ECO:0000313" key="2">
    <source>
        <dbReference type="Proteomes" id="UP000679179"/>
    </source>
</evidence>
<dbReference type="RefSeq" id="WP_212903157.1">
    <property type="nucleotide sequence ID" value="NZ_BOPZ01000006.1"/>
</dbReference>
<dbReference type="Proteomes" id="UP000679179">
    <property type="component" value="Unassembled WGS sequence"/>
</dbReference>
<comment type="caution">
    <text evidence="1">The sequence shown here is derived from an EMBL/GenBank/DDBJ whole genome shotgun (WGS) entry which is preliminary data.</text>
</comment>
<protein>
    <submittedName>
        <fullName evidence="1">Uncharacterized protein</fullName>
    </submittedName>
</protein>
<proteinExistence type="predicted"/>
<reference evidence="1" key="1">
    <citation type="submission" date="2021-03" db="EMBL/GenBank/DDBJ databases">
        <title>Taxonomic study of Clostridium polyendosporum from meadow-gley soil under rice.</title>
        <authorList>
            <person name="Kobayashi H."/>
            <person name="Tanizawa Y."/>
            <person name="Yagura M."/>
        </authorList>
    </citation>
    <scope>NUCLEOTIDE SEQUENCE</scope>
    <source>
        <strain evidence="1">JCM 30710</strain>
    </source>
</reference>
<gene>
    <name evidence="1" type="ORF">CPJCM30710_10950</name>
</gene>
<accession>A0A919RZ39</accession>
<evidence type="ECO:0000313" key="1">
    <source>
        <dbReference type="EMBL" id="GIM28429.1"/>
    </source>
</evidence>